<keyword evidence="8" id="KW-0418">Kinase</keyword>
<feature type="transmembrane region" description="Helical" evidence="14">
    <location>
        <begin position="230"/>
        <end position="253"/>
    </location>
</feature>
<comment type="subcellular location">
    <subcellularLocation>
        <location evidence="1">Membrane</location>
        <topology evidence="1">Single-pass membrane protein</topology>
    </subcellularLocation>
</comment>
<gene>
    <name evidence="16" type="ORF">BRAPAZ1V2_A02P48120.2</name>
</gene>
<dbReference type="Pfam" id="PF07714">
    <property type="entry name" value="PK_Tyr_Ser-Thr"/>
    <property type="match status" value="1"/>
</dbReference>
<evidence type="ECO:0000256" key="13">
    <source>
        <dbReference type="ARBA" id="ARBA00023180"/>
    </source>
</evidence>
<keyword evidence="11 14" id="KW-0472">Membrane</keyword>
<keyword evidence="7" id="KW-0547">Nucleotide-binding</keyword>
<dbReference type="GO" id="GO:0016020">
    <property type="term" value="C:membrane"/>
    <property type="evidence" value="ECO:0007669"/>
    <property type="project" value="UniProtKB-SubCell"/>
</dbReference>
<dbReference type="Gramene" id="A02p48120.2_BraZ1">
    <property type="protein sequence ID" value="A02p48120.2_BraZ1.CDS"/>
    <property type="gene ID" value="A02g48120.2_BraZ1"/>
</dbReference>
<evidence type="ECO:0000256" key="2">
    <source>
        <dbReference type="ARBA" id="ARBA00022527"/>
    </source>
</evidence>
<keyword evidence="5" id="KW-0732">Signal</keyword>
<evidence type="ECO:0000256" key="14">
    <source>
        <dbReference type="SAM" id="Phobius"/>
    </source>
</evidence>
<feature type="transmembrane region" description="Helical" evidence="14">
    <location>
        <begin position="9"/>
        <end position="27"/>
    </location>
</feature>
<evidence type="ECO:0000313" key="16">
    <source>
        <dbReference type="EMBL" id="CAG7895860.1"/>
    </source>
</evidence>
<evidence type="ECO:0000256" key="6">
    <source>
        <dbReference type="ARBA" id="ARBA00022737"/>
    </source>
</evidence>
<dbReference type="PANTHER" id="PTHR27002:SF975">
    <property type="entry name" value="PROTEIN KINASE DOMAIN-CONTAINING PROTEIN"/>
    <property type="match status" value="1"/>
</dbReference>
<evidence type="ECO:0000256" key="4">
    <source>
        <dbReference type="ARBA" id="ARBA00022692"/>
    </source>
</evidence>
<accession>A0A8D9HAE4</accession>
<dbReference type="Gene3D" id="3.30.200.20">
    <property type="entry name" value="Phosphorylase Kinase, domain 1"/>
    <property type="match status" value="1"/>
</dbReference>
<organism evidence="16 17">
    <name type="scientific">Brassica campestris</name>
    <name type="common">Field mustard</name>
    <dbReference type="NCBI Taxonomy" id="3711"/>
    <lineage>
        <taxon>Eukaryota</taxon>
        <taxon>Viridiplantae</taxon>
        <taxon>Streptophyta</taxon>
        <taxon>Embryophyta</taxon>
        <taxon>Tracheophyta</taxon>
        <taxon>Spermatophyta</taxon>
        <taxon>Magnoliopsida</taxon>
        <taxon>eudicotyledons</taxon>
        <taxon>Gunneridae</taxon>
        <taxon>Pentapetalae</taxon>
        <taxon>rosids</taxon>
        <taxon>malvids</taxon>
        <taxon>Brassicales</taxon>
        <taxon>Brassicaceae</taxon>
        <taxon>Brassiceae</taxon>
        <taxon>Brassica</taxon>
    </lineage>
</organism>
<evidence type="ECO:0000256" key="12">
    <source>
        <dbReference type="ARBA" id="ARBA00023170"/>
    </source>
</evidence>
<proteinExistence type="predicted"/>
<keyword evidence="10 14" id="KW-1133">Transmembrane helix</keyword>
<sequence length="584" mass="65868">MNMDTCNKNAFAIFQGFLMMFLYLQFWEVSSDRISTNRSLSGYQTIGSSGDVYELGLFTPEPEDWLASLLRDNDYVAMGDGLTSTSTKLWQSFDVPQCLISWNSIKDPSPGHYSLKVDHKTRNTLIVMVSNGSKSCWSSGPCYVSDQRCMVYSYCGSFRLCNGKTSQVSCECIPNFARDRSFPLQNIQIKSERSQFVYMSMSWSYEGMNNLSQMRLENKGATKHYKTATIVLASVLTSVAAAAFLVGSCCCYFSSRRRTRAQKAEADTTETEDGDGEGMCDLSLHTIIRATNGFSEDCKIGEGGFGPVYKAKLPNGVDVAIKRLSKRSNQGLNEFKNEVDLVNKLQHRNLVRLLGHCMEEDEKLLIYEYMSNKSLDAFLFDSIKSRELDWEKHLKSSNILLDDEMNPKISDFGTARIFDCKQIDDNTQRIIGTYGYMSPEYGWGGIISEKSDIYSFGVLLLEITSGISGKKANKFVHNDHNSLINYAWQSWCDAKGVSIVDEALGDSYSSKEAMRCIHIALLCVQDHPKDRPTISQIGYMFNNDHHLQYPKQPTFTNALNNDQRLMSHCAFSINEATQTTMEAR</sequence>
<dbReference type="PANTHER" id="PTHR27002">
    <property type="entry name" value="RECEPTOR-LIKE SERINE/THREONINE-PROTEIN KINASE SD1-8"/>
    <property type="match status" value="1"/>
</dbReference>
<dbReference type="FunFam" id="3.30.200.20:FF:000142">
    <property type="entry name" value="Cysteine-rich receptor-like protein kinase 10"/>
    <property type="match status" value="1"/>
</dbReference>
<name>A0A8D9HAE4_BRACM</name>
<keyword evidence="6" id="KW-0677">Repeat</keyword>
<dbReference type="EMBL" id="LS974618">
    <property type="protein sequence ID" value="CAG7895860.1"/>
    <property type="molecule type" value="Genomic_DNA"/>
</dbReference>
<dbReference type="AlphaFoldDB" id="A0A8D9HAE4"/>
<evidence type="ECO:0000256" key="1">
    <source>
        <dbReference type="ARBA" id="ARBA00004167"/>
    </source>
</evidence>
<evidence type="ECO:0000256" key="8">
    <source>
        <dbReference type="ARBA" id="ARBA00022777"/>
    </source>
</evidence>
<keyword evidence="12" id="KW-0675">Receptor</keyword>
<dbReference type="InterPro" id="IPR001245">
    <property type="entry name" value="Ser-Thr/Tyr_kinase_cat_dom"/>
</dbReference>
<evidence type="ECO:0000313" key="17">
    <source>
        <dbReference type="Proteomes" id="UP000694005"/>
    </source>
</evidence>
<reference evidence="16 17" key="1">
    <citation type="submission" date="2021-07" db="EMBL/GenBank/DDBJ databases">
        <authorList>
            <consortium name="Genoscope - CEA"/>
            <person name="William W."/>
        </authorList>
    </citation>
    <scope>NUCLEOTIDE SEQUENCE [LARGE SCALE GENOMIC DNA]</scope>
</reference>
<dbReference type="GO" id="GO:0005524">
    <property type="term" value="F:ATP binding"/>
    <property type="evidence" value="ECO:0007669"/>
    <property type="project" value="UniProtKB-KW"/>
</dbReference>
<keyword evidence="2" id="KW-0723">Serine/threonine-protein kinase</keyword>
<dbReference type="SUPFAM" id="SSF56112">
    <property type="entry name" value="Protein kinase-like (PK-like)"/>
    <property type="match status" value="1"/>
</dbReference>
<keyword evidence="9" id="KW-0067">ATP-binding</keyword>
<dbReference type="GO" id="GO:0004674">
    <property type="term" value="F:protein serine/threonine kinase activity"/>
    <property type="evidence" value="ECO:0007669"/>
    <property type="project" value="UniProtKB-KW"/>
</dbReference>
<evidence type="ECO:0000256" key="3">
    <source>
        <dbReference type="ARBA" id="ARBA00022679"/>
    </source>
</evidence>
<dbReference type="Gene3D" id="1.10.510.10">
    <property type="entry name" value="Transferase(Phosphotransferase) domain 1"/>
    <property type="match status" value="1"/>
</dbReference>
<dbReference type="InterPro" id="IPR000719">
    <property type="entry name" value="Prot_kinase_dom"/>
</dbReference>
<keyword evidence="13" id="KW-0325">Glycoprotein</keyword>
<dbReference type="Proteomes" id="UP000694005">
    <property type="component" value="Chromosome A02"/>
</dbReference>
<evidence type="ECO:0000259" key="15">
    <source>
        <dbReference type="PROSITE" id="PS50011"/>
    </source>
</evidence>
<keyword evidence="4 14" id="KW-0812">Transmembrane</keyword>
<dbReference type="PROSITE" id="PS50011">
    <property type="entry name" value="PROTEIN_KINASE_DOM"/>
    <property type="match status" value="1"/>
</dbReference>
<evidence type="ECO:0000256" key="7">
    <source>
        <dbReference type="ARBA" id="ARBA00022741"/>
    </source>
</evidence>
<evidence type="ECO:0000256" key="9">
    <source>
        <dbReference type="ARBA" id="ARBA00022840"/>
    </source>
</evidence>
<dbReference type="Pfam" id="PF00069">
    <property type="entry name" value="Pkinase"/>
    <property type="match status" value="1"/>
</dbReference>
<protein>
    <recommendedName>
        <fullName evidence="15">Protein kinase domain-containing protein</fullName>
    </recommendedName>
</protein>
<dbReference type="InterPro" id="IPR011009">
    <property type="entry name" value="Kinase-like_dom_sf"/>
</dbReference>
<evidence type="ECO:0000256" key="11">
    <source>
        <dbReference type="ARBA" id="ARBA00023136"/>
    </source>
</evidence>
<keyword evidence="3" id="KW-0808">Transferase</keyword>
<evidence type="ECO:0000256" key="10">
    <source>
        <dbReference type="ARBA" id="ARBA00022989"/>
    </source>
</evidence>
<evidence type="ECO:0000256" key="5">
    <source>
        <dbReference type="ARBA" id="ARBA00022729"/>
    </source>
</evidence>
<feature type="domain" description="Protein kinase" evidence="15">
    <location>
        <begin position="294"/>
        <end position="555"/>
    </location>
</feature>